<dbReference type="GO" id="GO:0016020">
    <property type="term" value="C:membrane"/>
    <property type="evidence" value="ECO:0007669"/>
    <property type="project" value="UniProtKB-SubCell"/>
</dbReference>
<evidence type="ECO:0000256" key="1">
    <source>
        <dbReference type="ARBA" id="ARBA00004141"/>
    </source>
</evidence>
<dbReference type="AlphaFoldDB" id="A0A8S3ZFT8"/>
<keyword evidence="8" id="KW-1185">Reference proteome</keyword>
<evidence type="ECO:0000256" key="3">
    <source>
        <dbReference type="ARBA" id="ARBA00022989"/>
    </source>
</evidence>
<feature type="non-terminal residue" evidence="7">
    <location>
        <position position="485"/>
    </location>
</feature>
<proteinExistence type="inferred from homology"/>
<feature type="transmembrane region" description="Helical" evidence="6">
    <location>
        <begin position="12"/>
        <end position="31"/>
    </location>
</feature>
<dbReference type="EMBL" id="CAJHNH020002535">
    <property type="protein sequence ID" value="CAG5127008.1"/>
    <property type="molecule type" value="Genomic_DNA"/>
</dbReference>
<evidence type="ECO:0000313" key="8">
    <source>
        <dbReference type="Proteomes" id="UP000678393"/>
    </source>
</evidence>
<dbReference type="Proteomes" id="UP000678393">
    <property type="component" value="Unassembled WGS sequence"/>
</dbReference>
<dbReference type="PANTHER" id="PTHR13285:SF18">
    <property type="entry name" value="PROTEIN-CYSTEINE N-PALMITOYLTRANSFERASE RASP"/>
    <property type="match status" value="1"/>
</dbReference>
<evidence type="ECO:0000256" key="5">
    <source>
        <dbReference type="ARBA" id="ARBA00038268"/>
    </source>
</evidence>
<keyword evidence="3 6" id="KW-1133">Transmembrane helix</keyword>
<protein>
    <submittedName>
        <fullName evidence="7">Uncharacterized protein</fullName>
    </submittedName>
</protein>
<keyword evidence="4 6" id="KW-0472">Membrane</keyword>
<evidence type="ECO:0000256" key="6">
    <source>
        <dbReference type="SAM" id="Phobius"/>
    </source>
</evidence>
<reference evidence="7" key="1">
    <citation type="submission" date="2021-04" db="EMBL/GenBank/DDBJ databases">
        <authorList>
            <consortium name="Molecular Ecology Group"/>
        </authorList>
    </citation>
    <scope>NUCLEOTIDE SEQUENCE</scope>
</reference>
<comment type="subcellular location">
    <subcellularLocation>
        <location evidence="1">Membrane</location>
        <topology evidence="1">Multi-pass membrane protein</topology>
    </subcellularLocation>
</comment>
<accession>A0A8S3ZFT8</accession>
<dbReference type="InterPro" id="IPR004299">
    <property type="entry name" value="MBOAT_fam"/>
</dbReference>
<feature type="transmembrane region" description="Helical" evidence="6">
    <location>
        <begin position="117"/>
        <end position="150"/>
    </location>
</feature>
<dbReference type="GO" id="GO:0005783">
    <property type="term" value="C:endoplasmic reticulum"/>
    <property type="evidence" value="ECO:0007669"/>
    <property type="project" value="TreeGrafter"/>
</dbReference>
<dbReference type="OrthoDB" id="420606at2759"/>
<comment type="caution">
    <text evidence="7">The sequence shown here is derived from an EMBL/GenBank/DDBJ whole genome shotgun (WGS) entry which is preliminary data.</text>
</comment>
<evidence type="ECO:0000256" key="4">
    <source>
        <dbReference type="ARBA" id="ARBA00023136"/>
    </source>
</evidence>
<evidence type="ECO:0000256" key="2">
    <source>
        <dbReference type="ARBA" id="ARBA00022692"/>
    </source>
</evidence>
<keyword evidence="2 6" id="KW-0812">Transmembrane</keyword>
<dbReference type="Pfam" id="PF03062">
    <property type="entry name" value="MBOAT"/>
    <property type="match status" value="1"/>
</dbReference>
<organism evidence="7 8">
    <name type="scientific">Candidula unifasciata</name>
    <dbReference type="NCBI Taxonomy" id="100452"/>
    <lineage>
        <taxon>Eukaryota</taxon>
        <taxon>Metazoa</taxon>
        <taxon>Spiralia</taxon>
        <taxon>Lophotrochozoa</taxon>
        <taxon>Mollusca</taxon>
        <taxon>Gastropoda</taxon>
        <taxon>Heterobranchia</taxon>
        <taxon>Euthyneura</taxon>
        <taxon>Panpulmonata</taxon>
        <taxon>Eupulmonata</taxon>
        <taxon>Stylommatophora</taxon>
        <taxon>Helicina</taxon>
        <taxon>Helicoidea</taxon>
        <taxon>Geomitridae</taxon>
        <taxon>Candidula</taxon>
    </lineage>
</organism>
<dbReference type="InterPro" id="IPR051085">
    <property type="entry name" value="MB_O-acyltransferase"/>
</dbReference>
<comment type="similarity">
    <text evidence="5">Belongs to the membrane-bound acyltransferase family. HHAT subfamily.</text>
</comment>
<dbReference type="GO" id="GO:0016409">
    <property type="term" value="F:palmitoyltransferase activity"/>
    <property type="evidence" value="ECO:0007669"/>
    <property type="project" value="TreeGrafter"/>
</dbReference>
<name>A0A8S3ZFT8_9EUPU</name>
<gene>
    <name evidence="7" type="ORF">CUNI_LOCUS12566</name>
</gene>
<dbReference type="PANTHER" id="PTHR13285">
    <property type="entry name" value="ACYLTRANSFERASE"/>
    <property type="match status" value="1"/>
</dbReference>
<evidence type="ECO:0000313" key="7">
    <source>
        <dbReference type="EMBL" id="CAG5127008.1"/>
    </source>
</evidence>
<sequence length="485" mass="54889">MVVDVLPRWERYTYWIVGLSGMAYSVYALFLEGDKNAKSMLKQLSPGWTWLGRYQDQSDNEIQLFKSRHTEKILATIAHVMTSQICFYCKVRPQLHAYTLITVDLTSAYVLMGGGPLAVLVFSAILIFVVSLAGKTWLVWSVAIAMMYYWDSVTWLTWYIGYSHFAFIAGFIKIRIVSFGLEKAKYRASQAARASQSARASQVARASQAARASQSARAQVGPLEQSLSSAGSSGGQNNPTDQENMAMIKNHEATNLTQVPETGPLDIDPSLCDLLLYCFYWPTLEFGPILIYRGFHRDIKQAMFSQHFSPDTCDILKQLLRIAFWFVFLEFQVHFLYHNAIASNPALFEQATYSAVAGLGFWHNQYFMMKYVVFYGSASQICRFDGLSPVARPRCLSWVYSFADIWKYFDVGLYNFTKTHIYIPMGGSRAGVLRQLFASGLGFTFIIFWHSLSLNIAILFMVNYLINCLQVLAGEAEKGTLLKTL</sequence>